<dbReference type="GO" id="GO:0005886">
    <property type="term" value="C:plasma membrane"/>
    <property type="evidence" value="ECO:0007669"/>
    <property type="project" value="TreeGrafter"/>
</dbReference>
<reference evidence="3 4" key="1">
    <citation type="submission" date="2017-09" db="EMBL/GenBank/DDBJ databases">
        <title>Depth-based differentiation of microbial function through sediment-hosted aquifers and enrichment of novel symbionts in the deep terrestrial subsurface.</title>
        <authorList>
            <person name="Probst A.J."/>
            <person name="Ladd B."/>
            <person name="Jarett J.K."/>
            <person name="Geller-Mcgrath D.E."/>
            <person name="Sieber C.M."/>
            <person name="Emerson J.B."/>
            <person name="Anantharaman K."/>
            <person name="Thomas B.C."/>
            <person name="Malmstrom R."/>
            <person name="Stieglmeier M."/>
            <person name="Klingl A."/>
            <person name="Woyke T."/>
            <person name="Ryan C.M."/>
            <person name="Banfield J.F."/>
        </authorList>
    </citation>
    <scope>NUCLEOTIDE SEQUENCE [LARGE SCALE GENOMIC DNA]</scope>
    <source>
        <strain evidence="3">CG23_combo_of_CG06-09_8_20_14_all_41_73</strain>
    </source>
</reference>
<dbReference type="InterPro" id="IPR050250">
    <property type="entry name" value="Macrolide_Exporter_MacB"/>
</dbReference>
<proteinExistence type="predicted"/>
<keyword evidence="1" id="KW-1133">Transmembrane helix</keyword>
<dbReference type="AlphaFoldDB" id="A0A2H0B0E1"/>
<dbReference type="EMBL" id="PCSO01000006">
    <property type="protein sequence ID" value="PIP51135.1"/>
    <property type="molecule type" value="Genomic_DNA"/>
</dbReference>
<dbReference type="InterPro" id="IPR025857">
    <property type="entry name" value="MacB_PCD"/>
</dbReference>
<evidence type="ECO:0000256" key="1">
    <source>
        <dbReference type="SAM" id="Phobius"/>
    </source>
</evidence>
<sequence length="104" mass="11271">MDKKFLLKLAYKNLMTHQLRTILTLVGVIIGVSAVVFLVAFGSGIERLVTQQITGSDAFQLIDVGTGSSQIVKLDDSMIEKIKDFSGVKSTEVTINIAAKAKKD</sequence>
<name>A0A2H0B0E1_9BACT</name>
<keyword evidence="1" id="KW-0472">Membrane</keyword>
<dbReference type="PANTHER" id="PTHR30572:SF4">
    <property type="entry name" value="ABC TRANSPORTER PERMEASE YTRF"/>
    <property type="match status" value="1"/>
</dbReference>
<comment type="caution">
    <text evidence="3">The sequence shown here is derived from an EMBL/GenBank/DDBJ whole genome shotgun (WGS) entry which is preliminary data.</text>
</comment>
<evidence type="ECO:0000313" key="3">
    <source>
        <dbReference type="EMBL" id="PIP51135.1"/>
    </source>
</evidence>
<accession>A0A2H0B0E1</accession>
<protein>
    <recommendedName>
        <fullName evidence="2">MacB-like periplasmic core domain-containing protein</fullName>
    </recommendedName>
</protein>
<dbReference type="PANTHER" id="PTHR30572">
    <property type="entry name" value="MEMBRANE COMPONENT OF TRANSPORTER-RELATED"/>
    <property type="match status" value="1"/>
</dbReference>
<feature type="domain" description="MacB-like periplasmic core" evidence="2">
    <location>
        <begin position="21"/>
        <end position="94"/>
    </location>
</feature>
<evidence type="ECO:0000259" key="2">
    <source>
        <dbReference type="Pfam" id="PF12704"/>
    </source>
</evidence>
<dbReference type="GO" id="GO:0022857">
    <property type="term" value="F:transmembrane transporter activity"/>
    <property type="evidence" value="ECO:0007669"/>
    <property type="project" value="TreeGrafter"/>
</dbReference>
<feature type="transmembrane region" description="Helical" evidence="1">
    <location>
        <begin position="21"/>
        <end position="42"/>
    </location>
</feature>
<organism evidence="3 4">
    <name type="scientific">Candidatus Berkelbacteria bacterium CG23_combo_of_CG06-09_8_20_14_all_41_73</name>
    <dbReference type="NCBI Taxonomy" id="1974519"/>
    <lineage>
        <taxon>Bacteria</taxon>
        <taxon>Candidatus Berkelbacteria</taxon>
    </lineage>
</organism>
<keyword evidence="1" id="KW-0812">Transmembrane</keyword>
<feature type="non-terminal residue" evidence="3">
    <location>
        <position position="104"/>
    </location>
</feature>
<dbReference type="Proteomes" id="UP000230671">
    <property type="component" value="Unassembled WGS sequence"/>
</dbReference>
<evidence type="ECO:0000313" key="4">
    <source>
        <dbReference type="Proteomes" id="UP000230671"/>
    </source>
</evidence>
<dbReference type="Pfam" id="PF12704">
    <property type="entry name" value="MacB_PCD"/>
    <property type="match status" value="1"/>
</dbReference>
<gene>
    <name evidence="3" type="ORF">COX11_00120</name>
</gene>